<dbReference type="InterPro" id="IPR007595">
    <property type="entry name" value="Csa"/>
</dbReference>
<evidence type="ECO:0000256" key="1">
    <source>
        <dbReference type="ARBA" id="ARBA00009715"/>
    </source>
</evidence>
<organism evidence="3 4">
    <name type="scientific">Staphylococcus epidermidis</name>
    <dbReference type="NCBI Taxonomy" id="1282"/>
    <lineage>
        <taxon>Bacteria</taxon>
        <taxon>Bacillati</taxon>
        <taxon>Bacillota</taxon>
        <taxon>Bacilli</taxon>
        <taxon>Bacillales</taxon>
        <taxon>Staphylococcaceae</taxon>
        <taxon>Staphylococcus</taxon>
    </lineage>
</organism>
<sequence>MKYYGKCISYISILILTFFIGGCGFMNKENNKEAEIKENFNKTLSMYPIKNLEDLYDKEGYRDEEFEKEDKGTWIINSEMNIQKKGQAMKSRGMVLYMNRNTRKTTGHFYTNIITEDKKGRVHSKDKEYPVRLKNNKIEPTKPIADEKLKNEIKNFQFFSQYGNFKNLKDYKNGNVSYNPNVPSYSAEYQLSNEDDNVKQLRKRYDIPIKRAPKLILKGDGDLKGSSIGYKEIEFSFVDNKEQSIYFADSLEFNPSDVNNE</sequence>
<dbReference type="PROSITE" id="PS51257">
    <property type="entry name" value="PROKAR_LIPOPROTEIN"/>
    <property type="match status" value="1"/>
</dbReference>
<accession>A0A8I1BBW8</accession>
<feature type="transmembrane region" description="Helical" evidence="2">
    <location>
        <begin position="7"/>
        <end position="27"/>
    </location>
</feature>
<dbReference type="RefSeq" id="WP_049371655.1">
    <property type="nucleotide sequence ID" value="NZ_AP038759.1"/>
</dbReference>
<name>A0A8I1BBW8_STAEP</name>
<dbReference type="Gene3D" id="2.50.20.40">
    <property type="match status" value="1"/>
</dbReference>
<dbReference type="Proteomes" id="UP000622362">
    <property type="component" value="Unassembled WGS sequence"/>
</dbReference>
<dbReference type="InterPro" id="IPR038641">
    <property type="entry name" value="Csa_sf"/>
</dbReference>
<evidence type="ECO:0000256" key="2">
    <source>
        <dbReference type="SAM" id="Phobius"/>
    </source>
</evidence>
<comment type="similarity">
    <text evidence="1">Belongs to the staphylococcal tandem lipoprotein family.</text>
</comment>
<evidence type="ECO:0000313" key="4">
    <source>
        <dbReference type="Proteomes" id="UP000622362"/>
    </source>
</evidence>
<keyword evidence="2" id="KW-0472">Membrane</keyword>
<dbReference type="AlphaFoldDB" id="A0A8I1BBW8"/>
<protein>
    <submittedName>
        <fullName evidence="3">Tandem-type lipoprotein</fullName>
    </submittedName>
</protein>
<dbReference type="EMBL" id="JADPYN010000006">
    <property type="protein sequence ID" value="MBF9303426.1"/>
    <property type="molecule type" value="Genomic_DNA"/>
</dbReference>
<gene>
    <name evidence="3" type="ORF">I3V53_04905</name>
</gene>
<keyword evidence="3" id="KW-0449">Lipoprotein</keyword>
<keyword evidence="2" id="KW-0812">Transmembrane</keyword>
<keyword evidence="2" id="KW-1133">Transmembrane helix</keyword>
<dbReference type="NCBIfam" id="TIGR01742">
    <property type="entry name" value="SA_tandem_lipo"/>
    <property type="match status" value="1"/>
</dbReference>
<comment type="caution">
    <text evidence="3">The sequence shown here is derived from an EMBL/GenBank/DDBJ whole genome shotgun (WGS) entry which is preliminary data.</text>
</comment>
<evidence type="ECO:0000313" key="3">
    <source>
        <dbReference type="EMBL" id="MBF9303426.1"/>
    </source>
</evidence>
<proteinExistence type="inferred from homology"/>
<dbReference type="Pfam" id="PF04507">
    <property type="entry name" value="DUF576"/>
    <property type="match status" value="1"/>
</dbReference>
<reference evidence="3" key="1">
    <citation type="submission" date="2020-11" db="EMBL/GenBank/DDBJ databases">
        <title>Molecular epidemiology and genomic profiles of multidrug-resistant bacteria collected from clinical sources in South Africa.</title>
        <authorList>
            <person name="Asante J."/>
            <person name="Amoako D.G."/>
        </authorList>
    </citation>
    <scope>NUCLEOTIDE SEQUENCE</scope>
    <source>
        <strain evidence="3">C68</strain>
    </source>
</reference>